<keyword evidence="3" id="KW-1185">Reference proteome</keyword>
<accession>A0AAD5LBV3</accession>
<dbReference type="EMBL" id="JAKCXM010000401">
    <property type="protein sequence ID" value="KAJ0394552.1"/>
    <property type="molecule type" value="Genomic_DNA"/>
</dbReference>
<gene>
    <name evidence="2" type="ORF">P43SY_010604</name>
</gene>
<evidence type="ECO:0000256" key="1">
    <source>
        <dbReference type="SAM" id="Coils"/>
    </source>
</evidence>
<organism evidence="2 3">
    <name type="scientific">Pythium insidiosum</name>
    <name type="common">Pythiosis disease agent</name>
    <dbReference type="NCBI Taxonomy" id="114742"/>
    <lineage>
        <taxon>Eukaryota</taxon>
        <taxon>Sar</taxon>
        <taxon>Stramenopiles</taxon>
        <taxon>Oomycota</taxon>
        <taxon>Peronosporomycetes</taxon>
        <taxon>Pythiales</taxon>
        <taxon>Pythiaceae</taxon>
        <taxon>Pythium</taxon>
    </lineage>
</organism>
<name>A0AAD5LBV3_PYTIN</name>
<feature type="coiled-coil region" evidence="1">
    <location>
        <begin position="288"/>
        <end position="315"/>
    </location>
</feature>
<reference evidence="2" key="1">
    <citation type="submission" date="2021-12" db="EMBL/GenBank/DDBJ databases">
        <title>Prjna785345.</title>
        <authorList>
            <person name="Rujirawat T."/>
            <person name="Krajaejun T."/>
        </authorList>
    </citation>
    <scope>NUCLEOTIDE SEQUENCE</scope>
    <source>
        <strain evidence="2">Pi057C3</strain>
    </source>
</reference>
<keyword evidence="1" id="KW-0175">Coiled coil</keyword>
<proteinExistence type="predicted"/>
<evidence type="ECO:0000313" key="2">
    <source>
        <dbReference type="EMBL" id="KAJ0394552.1"/>
    </source>
</evidence>
<sequence length="330" mass="36911">MSAHAAFQDNLKFVRTAVPQYIDSNLQVSCHALATSIQFGPGAEVVKALDFADRWVTSQPNVPPMLRLYHAIVKAFYLLRYVVSQLLPPIRPDDAAYPQLYLRVWVDVLDCSLFCSGVADANFAIHSSGSNGVQIRHICPSPSQLAFAGQLLEMDVLRDAVQADTNVELRARYEMLVCKWLWATQELGVAAGAHSAFARYEKLESRRPEMLRLLHESLERVSAHVNCTDATAEIMALFGPKLIEQNRLENGEETLKSAIRLGLHSKNVLLQTRLLVDIFRLYSFRRLVQAQATTAEKYEKKVNVLQRRVAQALAENATSTSILSWSAADT</sequence>
<dbReference type="AlphaFoldDB" id="A0AAD5LBV3"/>
<dbReference type="Proteomes" id="UP001209570">
    <property type="component" value="Unassembled WGS sequence"/>
</dbReference>
<protein>
    <submittedName>
        <fullName evidence="2">Uncharacterized protein</fullName>
    </submittedName>
</protein>
<evidence type="ECO:0000313" key="3">
    <source>
        <dbReference type="Proteomes" id="UP001209570"/>
    </source>
</evidence>
<comment type="caution">
    <text evidence="2">The sequence shown here is derived from an EMBL/GenBank/DDBJ whole genome shotgun (WGS) entry which is preliminary data.</text>
</comment>